<evidence type="ECO:0000313" key="2">
    <source>
        <dbReference type="EMBL" id="TWU74273.1"/>
    </source>
</evidence>
<dbReference type="EMBL" id="SBHS01000012">
    <property type="protein sequence ID" value="TWU74273.1"/>
    <property type="molecule type" value="Genomic_DNA"/>
</dbReference>
<evidence type="ECO:0000256" key="1">
    <source>
        <dbReference type="SAM" id="MobiDB-lite"/>
    </source>
</evidence>
<sequence length="183" mass="20372">MARAHPTPAGPTPTPPPDDDNDDIELATLGKQTAPPSPPSPLPLRPRPHRQHPPPPSSGPSRSESPIRPLTEALFNRQSLGKDEQQRNMAYQWTRQEKFKRGVWSVAVAAVICVGTITGAQLKSDNQKGQQIKQFRETSTADQVAILEAQREHLVQQKLGLERKLHMFRERARERDDSNGSGK</sequence>
<proteinExistence type="predicted"/>
<reference evidence="3" key="1">
    <citation type="submission" date="2018-12" db="EMBL/GenBank/DDBJ databases">
        <title>The complete genome of Metarhizium rileyi, a key fungal pathogen of Lepidoptera.</title>
        <authorList>
            <person name="Binneck E."/>
            <person name="Lastra C.C.L."/>
            <person name="Sosa-Gomez D.R."/>
        </authorList>
    </citation>
    <scope>NUCLEOTIDE SEQUENCE [LARGE SCALE GENOMIC DNA]</scope>
    <source>
        <strain evidence="3">Cep018-CH2</strain>
    </source>
</reference>
<dbReference type="Proteomes" id="UP000317257">
    <property type="component" value="Unassembled WGS sequence"/>
</dbReference>
<evidence type="ECO:0000313" key="3">
    <source>
        <dbReference type="Proteomes" id="UP000317257"/>
    </source>
</evidence>
<feature type="region of interest" description="Disordered" evidence="1">
    <location>
        <begin position="1"/>
        <end position="85"/>
    </location>
</feature>
<comment type="caution">
    <text evidence="2">The sequence shown here is derived from an EMBL/GenBank/DDBJ whole genome shotgun (WGS) entry which is preliminary data.</text>
</comment>
<name>A0A5C6GEF0_METRR</name>
<feature type="compositionally biased region" description="Low complexity" evidence="1">
    <location>
        <begin position="59"/>
        <end position="69"/>
    </location>
</feature>
<organism evidence="2 3">
    <name type="scientific">Metarhizium rileyi (strain RCEF 4871)</name>
    <name type="common">Nomuraea rileyi</name>
    <dbReference type="NCBI Taxonomy" id="1649241"/>
    <lineage>
        <taxon>Eukaryota</taxon>
        <taxon>Fungi</taxon>
        <taxon>Dikarya</taxon>
        <taxon>Ascomycota</taxon>
        <taxon>Pezizomycotina</taxon>
        <taxon>Sordariomycetes</taxon>
        <taxon>Hypocreomycetidae</taxon>
        <taxon>Hypocreales</taxon>
        <taxon>Clavicipitaceae</taxon>
        <taxon>Metarhizium</taxon>
    </lineage>
</organism>
<protein>
    <submittedName>
        <fullName evidence="2">Uncharacterized protein</fullName>
    </submittedName>
</protein>
<accession>A0A5C6GEF0</accession>
<feature type="compositionally biased region" description="Pro residues" evidence="1">
    <location>
        <begin position="35"/>
        <end position="45"/>
    </location>
</feature>
<gene>
    <name evidence="2" type="ORF">ED733_004980</name>
</gene>
<dbReference type="AlphaFoldDB" id="A0A5C6GEF0"/>